<dbReference type="InterPro" id="IPR026365">
    <property type="entry name" value="BcepMu_gp16"/>
</dbReference>
<geneLocation type="plasmid" evidence="1">
    <name>pNFYY023-1</name>
</geneLocation>
<dbReference type="Gene3D" id="1.10.260.40">
    <property type="entry name" value="lambda repressor-like DNA-binding domains"/>
    <property type="match status" value="1"/>
</dbReference>
<reference evidence="1" key="1">
    <citation type="submission" date="2020-01" db="EMBL/GenBank/DDBJ databases">
        <title>Whole-genome sequencing for Comamonas testosteroni.</title>
        <authorList>
            <person name="Qin Y."/>
            <person name="Rui Y."/>
        </authorList>
    </citation>
    <scope>NUCLEOTIDE SEQUENCE</scope>
    <source>
        <strain evidence="1">NFYY023</strain>
        <plasmid evidence="1">pNFYY023-1</plasmid>
    </source>
</reference>
<accession>A0A6H1Q016</accession>
<keyword evidence="1" id="KW-0614">Plasmid</keyword>
<organism evidence="1">
    <name type="scientific">Comamonas testosteroni</name>
    <name type="common">Pseudomonas testosteroni</name>
    <dbReference type="NCBI Taxonomy" id="285"/>
    <lineage>
        <taxon>Bacteria</taxon>
        <taxon>Pseudomonadati</taxon>
        <taxon>Pseudomonadota</taxon>
        <taxon>Betaproteobacteria</taxon>
        <taxon>Burkholderiales</taxon>
        <taxon>Comamonadaceae</taxon>
        <taxon>Comamonas</taxon>
    </lineage>
</organism>
<dbReference type="GO" id="GO:0003677">
    <property type="term" value="F:DNA binding"/>
    <property type="evidence" value="ECO:0007669"/>
    <property type="project" value="UniProtKB-KW"/>
</dbReference>
<dbReference type="AlphaFoldDB" id="A0A6H1Q016"/>
<dbReference type="EMBL" id="MT011984">
    <property type="protein sequence ID" value="QIZ20164.1"/>
    <property type="molecule type" value="Genomic_DNA"/>
</dbReference>
<evidence type="ECO:0000313" key="1">
    <source>
        <dbReference type="EMBL" id="QIZ20164.1"/>
    </source>
</evidence>
<sequence>MSAKEIRDNFAKHGISVCDWARAHGFSESLVYAVLAGRNKASRGQSFKIAVALGLKAVPPASSAPDYIQTTFLK</sequence>
<dbReference type="NCBIfam" id="TIGR04111">
    <property type="entry name" value="BcepMu_gp16"/>
    <property type="match status" value="1"/>
</dbReference>
<protein>
    <submittedName>
        <fullName evidence="1">DNA-binding protein</fullName>
    </submittedName>
</protein>
<dbReference type="RefSeq" id="WP_181726906.1">
    <property type="nucleotide sequence ID" value="NZ_MT011984.1"/>
</dbReference>
<name>A0A6H1Q016_COMTE</name>
<proteinExistence type="predicted"/>
<keyword evidence="1" id="KW-0238">DNA-binding</keyword>
<dbReference type="InterPro" id="IPR010982">
    <property type="entry name" value="Lambda_DNA-bd_dom_sf"/>
</dbReference>